<dbReference type="EMBL" id="ML987198">
    <property type="protein sequence ID" value="KAF2246920.1"/>
    <property type="molecule type" value="Genomic_DNA"/>
</dbReference>
<dbReference type="RefSeq" id="XP_033681924.1">
    <property type="nucleotide sequence ID" value="XM_033832342.1"/>
</dbReference>
<gene>
    <name evidence="3" type="ORF">BU26DRAFT_55584</name>
</gene>
<dbReference type="GeneID" id="54585672"/>
<evidence type="ECO:0000259" key="2">
    <source>
        <dbReference type="SMART" id="SM00974"/>
    </source>
</evidence>
<accession>A0A6A6IBJ8</accession>
<evidence type="ECO:0000313" key="3">
    <source>
        <dbReference type="EMBL" id="KAF2246920.1"/>
    </source>
</evidence>
<evidence type="ECO:0000313" key="4">
    <source>
        <dbReference type="Proteomes" id="UP000800094"/>
    </source>
</evidence>
<feature type="region of interest" description="Disordered" evidence="1">
    <location>
        <begin position="66"/>
        <end position="122"/>
    </location>
</feature>
<sequence length="632" mass="70258">MLVQKSEAYKPESPSPSSKARRSLVISTPVRLPIKKTLATIAGSSPLEETNLALVLRSGSDATTISTDGTDRFWSATKGPYASPTTSSKESQLSTPNTSPSITLSPKKSLQSEPESPLLRKAKWPATTNSLVTQVVEAALGQQPAGIAGKAENDIKPEKLIRNMTGLLSQVVEENNKARRKIVLSASPNLDFSFATMLEHSKATGPAMLVSKTKSSLSTDSKESPVSPVYTRTQTTVKIKVEGDRTSTSPKASPSKSKSTRPTTIKIELENILPLDFRQRLAENKEICVASLVKRPSARCSYKAKPTLARIRTRISKLGSMPDWAIFLRKVEEVIRSTMCHRHQDAALNDSRIGRLKTLVQSIDHSSTVDLSPFYSWVDAIAGRGSKQTNKTATAKVLYAGTKVSSQGSEVPISISPKLLPVPFGFQPFQPKATADLSVNEAIRRVIVQDLTATDLKSGSIYIFWYKGRFGHVKIGRSKDPEKRLEEWNKQCKRVHEFHISSFRGELVEVAHASRVERLMHTELKDRRRELKCDGCGRNHREWFDVQERQAVEVFTKWRDWVAQKPYVEDHRTGAWTLRPDMEEKLAEVCRPVELAAAKKPVSRKHRSRTSQGAHGHNLRSRTPSGRARTSL</sequence>
<dbReference type="OrthoDB" id="2417614at2759"/>
<dbReference type="AlphaFoldDB" id="A0A6A6IBJ8"/>
<feature type="domain" description="Bacteriophage T5 Orf172 DNA-binding" evidence="2">
    <location>
        <begin position="467"/>
        <end position="558"/>
    </location>
</feature>
<dbReference type="PANTHER" id="PTHR28094:SF1">
    <property type="entry name" value="MEIOTICALLY UP-REGULATED GENE 113 PROTEIN"/>
    <property type="match status" value="1"/>
</dbReference>
<reference evidence="3" key="1">
    <citation type="journal article" date="2020" name="Stud. Mycol.">
        <title>101 Dothideomycetes genomes: a test case for predicting lifestyles and emergence of pathogens.</title>
        <authorList>
            <person name="Haridas S."/>
            <person name="Albert R."/>
            <person name="Binder M."/>
            <person name="Bloem J."/>
            <person name="Labutti K."/>
            <person name="Salamov A."/>
            <person name="Andreopoulos B."/>
            <person name="Baker S."/>
            <person name="Barry K."/>
            <person name="Bills G."/>
            <person name="Bluhm B."/>
            <person name="Cannon C."/>
            <person name="Castanera R."/>
            <person name="Culley D."/>
            <person name="Daum C."/>
            <person name="Ezra D."/>
            <person name="Gonzalez J."/>
            <person name="Henrissat B."/>
            <person name="Kuo A."/>
            <person name="Liang C."/>
            <person name="Lipzen A."/>
            <person name="Lutzoni F."/>
            <person name="Magnuson J."/>
            <person name="Mondo S."/>
            <person name="Nolan M."/>
            <person name="Ohm R."/>
            <person name="Pangilinan J."/>
            <person name="Park H.-J."/>
            <person name="Ramirez L."/>
            <person name="Alfaro M."/>
            <person name="Sun H."/>
            <person name="Tritt A."/>
            <person name="Yoshinaga Y."/>
            <person name="Zwiers L.-H."/>
            <person name="Turgeon B."/>
            <person name="Goodwin S."/>
            <person name="Spatafora J."/>
            <person name="Crous P."/>
            <person name="Grigoriev I."/>
        </authorList>
    </citation>
    <scope>NUCLEOTIDE SEQUENCE</scope>
    <source>
        <strain evidence="3">CBS 122368</strain>
    </source>
</reference>
<dbReference type="SMART" id="SM00974">
    <property type="entry name" value="T5orf172"/>
    <property type="match status" value="1"/>
</dbReference>
<feature type="region of interest" description="Disordered" evidence="1">
    <location>
        <begin position="239"/>
        <end position="263"/>
    </location>
</feature>
<evidence type="ECO:0000256" key="1">
    <source>
        <dbReference type="SAM" id="MobiDB-lite"/>
    </source>
</evidence>
<protein>
    <submittedName>
        <fullName evidence="3">DUF1766-domain-containing protein</fullName>
    </submittedName>
</protein>
<feature type="compositionally biased region" description="Polar residues" evidence="1">
    <location>
        <begin position="83"/>
        <end position="114"/>
    </location>
</feature>
<organism evidence="3 4">
    <name type="scientific">Trematosphaeria pertusa</name>
    <dbReference type="NCBI Taxonomy" id="390896"/>
    <lineage>
        <taxon>Eukaryota</taxon>
        <taxon>Fungi</taxon>
        <taxon>Dikarya</taxon>
        <taxon>Ascomycota</taxon>
        <taxon>Pezizomycotina</taxon>
        <taxon>Dothideomycetes</taxon>
        <taxon>Pleosporomycetidae</taxon>
        <taxon>Pleosporales</taxon>
        <taxon>Massarineae</taxon>
        <taxon>Trematosphaeriaceae</taxon>
        <taxon>Trematosphaeria</taxon>
    </lineage>
</organism>
<dbReference type="Proteomes" id="UP000800094">
    <property type="component" value="Unassembled WGS sequence"/>
</dbReference>
<dbReference type="PANTHER" id="PTHR28094">
    <property type="entry name" value="MEIOTICALLY UP-REGULATED GENE 113 PROTEIN"/>
    <property type="match status" value="1"/>
</dbReference>
<dbReference type="InterPro" id="IPR053006">
    <property type="entry name" value="Meiosis_regulatory"/>
</dbReference>
<keyword evidence="4" id="KW-1185">Reference proteome</keyword>
<dbReference type="InterPro" id="IPR018306">
    <property type="entry name" value="Phage_T5_Orf172_DNA-bd"/>
</dbReference>
<feature type="region of interest" description="Disordered" evidence="1">
    <location>
        <begin position="1"/>
        <end position="26"/>
    </location>
</feature>
<name>A0A6A6IBJ8_9PLEO</name>
<feature type="compositionally biased region" description="Polar residues" evidence="1">
    <location>
        <begin position="621"/>
        <end position="632"/>
    </location>
</feature>
<feature type="compositionally biased region" description="Low complexity" evidence="1">
    <location>
        <begin position="246"/>
        <end position="263"/>
    </location>
</feature>
<dbReference type="Pfam" id="PF10544">
    <property type="entry name" value="T5orf172"/>
    <property type="match status" value="1"/>
</dbReference>
<feature type="region of interest" description="Disordered" evidence="1">
    <location>
        <begin position="597"/>
        <end position="632"/>
    </location>
</feature>
<proteinExistence type="predicted"/>